<accession>X1UYF3</accession>
<sequence length="35" mass="4000">SLLKESGLTLKDFVLFGEKNKNNKPFYAIAEAEKR</sequence>
<comment type="caution">
    <text evidence="1">The sequence shown here is derived from an EMBL/GenBank/DDBJ whole genome shotgun (WGS) entry which is preliminary data.</text>
</comment>
<organism evidence="1">
    <name type="scientific">marine sediment metagenome</name>
    <dbReference type="NCBI Taxonomy" id="412755"/>
    <lineage>
        <taxon>unclassified sequences</taxon>
        <taxon>metagenomes</taxon>
        <taxon>ecological metagenomes</taxon>
    </lineage>
</organism>
<protein>
    <submittedName>
        <fullName evidence="1">Uncharacterized protein</fullName>
    </submittedName>
</protein>
<dbReference type="EMBL" id="BARW01027707">
    <property type="protein sequence ID" value="GAJ04931.1"/>
    <property type="molecule type" value="Genomic_DNA"/>
</dbReference>
<name>X1UYF3_9ZZZZ</name>
<evidence type="ECO:0000313" key="1">
    <source>
        <dbReference type="EMBL" id="GAJ04931.1"/>
    </source>
</evidence>
<dbReference type="AlphaFoldDB" id="X1UYF3"/>
<reference evidence="1" key="1">
    <citation type="journal article" date="2014" name="Front. Microbiol.">
        <title>High frequency of phylogenetically diverse reductive dehalogenase-homologous genes in deep subseafloor sedimentary metagenomes.</title>
        <authorList>
            <person name="Kawai M."/>
            <person name="Futagami T."/>
            <person name="Toyoda A."/>
            <person name="Takaki Y."/>
            <person name="Nishi S."/>
            <person name="Hori S."/>
            <person name="Arai W."/>
            <person name="Tsubouchi T."/>
            <person name="Morono Y."/>
            <person name="Uchiyama I."/>
            <person name="Ito T."/>
            <person name="Fujiyama A."/>
            <person name="Inagaki F."/>
            <person name="Takami H."/>
        </authorList>
    </citation>
    <scope>NUCLEOTIDE SEQUENCE</scope>
    <source>
        <strain evidence="1">Expedition CK06-06</strain>
    </source>
</reference>
<proteinExistence type="predicted"/>
<gene>
    <name evidence="1" type="ORF">S12H4_44899</name>
</gene>
<feature type="non-terminal residue" evidence="1">
    <location>
        <position position="1"/>
    </location>
</feature>